<accession>A0A4V6NPE0</accession>
<comment type="caution">
    <text evidence="5">The sequence shown here is derived from an EMBL/GenBank/DDBJ whole genome shotgun (WGS) entry which is preliminary data.</text>
</comment>
<dbReference type="AlphaFoldDB" id="A0A4V6NPE0"/>
<dbReference type="Proteomes" id="UP000294980">
    <property type="component" value="Unassembled WGS sequence"/>
</dbReference>
<feature type="chain" id="PRO_5021026997" evidence="2">
    <location>
        <begin position="26"/>
        <end position="609"/>
    </location>
</feature>
<dbReference type="GO" id="GO:0003993">
    <property type="term" value="F:acid phosphatase activity"/>
    <property type="evidence" value="ECO:0007669"/>
    <property type="project" value="InterPro"/>
</dbReference>
<dbReference type="GO" id="GO:0046872">
    <property type="term" value="F:metal ion binding"/>
    <property type="evidence" value="ECO:0007669"/>
    <property type="project" value="InterPro"/>
</dbReference>
<dbReference type="EMBL" id="SLWX01000008">
    <property type="protein sequence ID" value="TCO75520.1"/>
    <property type="molecule type" value="Genomic_DNA"/>
</dbReference>
<dbReference type="RefSeq" id="WP_162883914.1">
    <property type="nucleotide sequence ID" value="NZ_QQSW01000010.1"/>
</dbReference>
<sequence>MQTSLIRAAATGILLATLGVAGVSAETQTPHAELERAVSGVVERMQQTLSAKERLALTPESAASFLNARERELFSTGFARLQVSAPVTVHVAFESAPGEVPFWLPARGFERRSDLDFLVDGEDDYATWSKRFPAGGIGLGIPGFSGEMKPYLIFIEADKAAAVELEPLVPGVDVVEATLGQQAFLDDDDDLTTLPDRLQGLPMLRSYESWELVSRLVGHFRATDYPSSEDPDHVQLTWQGDPASSITVQWRTRGESSRGRLWLARQSDLLRENPGRARIVQAEPVVMTTPQIVNDPAITLHRVTLDDLAPATDYAYAVSAGDGGQWSELRSFRTAAKRGAEPYSFVYLGDPQNGLDRWGELIRQSDHRFPKSRFYLIAGDLIDKGTQRDNWDQFFAESSPVFDRRPVLPAIGNHDSHGGHPTLYLQQFALPDNGTDTLDPGRTYHVTYQDMLVVVMDSNYDLIDPATQTEWLDRVLGESDARWKTVIYHHPLYASHPERDNAPLRDAWLPIFDRHGVDIAFQGHDHAYMRTQPLRGGKPVAEGEHGTVYLVAVSGTKMYEQSLPDFAVFGATDTRTFQVIDVDPANGTLRYRAIAESGEVIDEFALRKP</sequence>
<keyword evidence="1 2" id="KW-0732">Signal</keyword>
<feature type="domain" description="Calcineurin-like phosphoesterase" evidence="3">
    <location>
        <begin position="345"/>
        <end position="528"/>
    </location>
</feature>
<organism evidence="5 6">
    <name type="scientific">Chromatocurvus halotolerans</name>
    <dbReference type="NCBI Taxonomy" id="1132028"/>
    <lineage>
        <taxon>Bacteria</taxon>
        <taxon>Pseudomonadati</taxon>
        <taxon>Pseudomonadota</taxon>
        <taxon>Gammaproteobacteria</taxon>
        <taxon>Cellvibrionales</taxon>
        <taxon>Halieaceae</taxon>
        <taxon>Chromatocurvus</taxon>
    </lineage>
</organism>
<keyword evidence="6" id="KW-1185">Reference proteome</keyword>
<dbReference type="InterPro" id="IPR008963">
    <property type="entry name" value="Purple_acid_Pase-like_N"/>
</dbReference>
<dbReference type="SUPFAM" id="SSF49363">
    <property type="entry name" value="Purple acid phosphatase, N-terminal domain"/>
    <property type="match status" value="1"/>
</dbReference>
<dbReference type="CDD" id="cd00063">
    <property type="entry name" value="FN3"/>
    <property type="match status" value="1"/>
</dbReference>
<evidence type="ECO:0000256" key="2">
    <source>
        <dbReference type="SAM" id="SignalP"/>
    </source>
</evidence>
<dbReference type="SUPFAM" id="SSF56300">
    <property type="entry name" value="Metallo-dependent phosphatases"/>
    <property type="match status" value="1"/>
</dbReference>
<evidence type="ECO:0000313" key="6">
    <source>
        <dbReference type="Proteomes" id="UP000294980"/>
    </source>
</evidence>
<dbReference type="PANTHER" id="PTHR22953">
    <property type="entry name" value="ACID PHOSPHATASE RELATED"/>
    <property type="match status" value="1"/>
</dbReference>
<feature type="signal peptide" evidence="2">
    <location>
        <begin position="1"/>
        <end position="25"/>
    </location>
</feature>
<dbReference type="InterPro" id="IPR029052">
    <property type="entry name" value="Metallo-depent_PP-like"/>
</dbReference>
<dbReference type="Pfam" id="PF00149">
    <property type="entry name" value="Metallophos"/>
    <property type="match status" value="1"/>
</dbReference>
<name>A0A4V6NPE0_9GAMM</name>
<dbReference type="InterPro" id="IPR004843">
    <property type="entry name" value="Calcineurin-like_PHP"/>
</dbReference>
<evidence type="ECO:0000256" key="1">
    <source>
        <dbReference type="ARBA" id="ARBA00022729"/>
    </source>
</evidence>
<proteinExistence type="predicted"/>
<reference evidence="5 6" key="1">
    <citation type="submission" date="2019-03" db="EMBL/GenBank/DDBJ databases">
        <title>Genomic Encyclopedia of Type Strains, Phase IV (KMG-IV): sequencing the most valuable type-strain genomes for metagenomic binning, comparative biology and taxonomic classification.</title>
        <authorList>
            <person name="Goeker M."/>
        </authorList>
    </citation>
    <scope>NUCLEOTIDE SEQUENCE [LARGE SCALE GENOMIC DNA]</scope>
    <source>
        <strain evidence="5 6">DSM 23344</strain>
    </source>
</reference>
<evidence type="ECO:0000259" key="4">
    <source>
        <dbReference type="Pfam" id="PF16656"/>
    </source>
</evidence>
<dbReference type="Gene3D" id="3.60.21.10">
    <property type="match status" value="1"/>
</dbReference>
<evidence type="ECO:0000259" key="3">
    <source>
        <dbReference type="Pfam" id="PF00149"/>
    </source>
</evidence>
<dbReference type="Gene3D" id="2.60.40.380">
    <property type="entry name" value="Purple acid phosphatase-like, N-terminal"/>
    <property type="match status" value="1"/>
</dbReference>
<protein>
    <submittedName>
        <fullName evidence="5">Calcineurin-like phosphoesterase family protein</fullName>
    </submittedName>
</protein>
<feature type="domain" description="Purple acid phosphatase N-terminal" evidence="4">
    <location>
        <begin position="231"/>
        <end position="334"/>
    </location>
</feature>
<dbReference type="PANTHER" id="PTHR22953:SF153">
    <property type="entry name" value="PURPLE ACID PHOSPHATASE"/>
    <property type="match status" value="1"/>
</dbReference>
<dbReference type="InterPro" id="IPR015914">
    <property type="entry name" value="PAPs_N"/>
</dbReference>
<dbReference type="InterPro" id="IPR039331">
    <property type="entry name" value="PAPs-like"/>
</dbReference>
<dbReference type="InterPro" id="IPR003961">
    <property type="entry name" value="FN3_dom"/>
</dbReference>
<dbReference type="Pfam" id="PF16656">
    <property type="entry name" value="Pur_ac_phosph_N"/>
    <property type="match status" value="1"/>
</dbReference>
<evidence type="ECO:0000313" key="5">
    <source>
        <dbReference type="EMBL" id="TCO75520.1"/>
    </source>
</evidence>
<gene>
    <name evidence="5" type="ORF">EV688_10886</name>
</gene>